<dbReference type="Proteomes" id="UP000249645">
    <property type="component" value="Unassembled WGS sequence"/>
</dbReference>
<dbReference type="InterPro" id="IPR032466">
    <property type="entry name" value="Metal_Hydrolase"/>
</dbReference>
<name>A0A2W5FCC3_9SPHI</name>
<dbReference type="PANTHER" id="PTHR10443">
    <property type="entry name" value="MICROSOMAL DIPEPTIDASE"/>
    <property type="match status" value="1"/>
</dbReference>
<dbReference type="SUPFAM" id="SSF51556">
    <property type="entry name" value="Metallo-dependent hydrolases"/>
    <property type="match status" value="1"/>
</dbReference>
<dbReference type="InterPro" id="IPR008257">
    <property type="entry name" value="Pept_M19"/>
</dbReference>
<accession>A0A2W5FCC3</accession>
<dbReference type="PROSITE" id="PS51365">
    <property type="entry name" value="RENAL_DIPEPTIDASE_2"/>
    <property type="match status" value="1"/>
</dbReference>
<dbReference type="GO" id="GO:0070573">
    <property type="term" value="F:metallodipeptidase activity"/>
    <property type="evidence" value="ECO:0007669"/>
    <property type="project" value="InterPro"/>
</dbReference>
<evidence type="ECO:0000313" key="2">
    <source>
        <dbReference type="Proteomes" id="UP000249645"/>
    </source>
</evidence>
<dbReference type="PANTHER" id="PTHR10443:SF12">
    <property type="entry name" value="DIPEPTIDASE"/>
    <property type="match status" value="1"/>
</dbReference>
<dbReference type="GO" id="GO:0006508">
    <property type="term" value="P:proteolysis"/>
    <property type="evidence" value="ECO:0007669"/>
    <property type="project" value="InterPro"/>
</dbReference>
<protein>
    <submittedName>
        <fullName evidence="1">Peptidase M19</fullName>
    </submittedName>
</protein>
<evidence type="ECO:0000313" key="1">
    <source>
        <dbReference type="EMBL" id="PZP51310.1"/>
    </source>
</evidence>
<dbReference type="Gene3D" id="3.20.20.140">
    <property type="entry name" value="Metal-dependent hydrolases"/>
    <property type="match status" value="1"/>
</dbReference>
<gene>
    <name evidence="1" type="ORF">DI598_03610</name>
</gene>
<dbReference type="EMBL" id="QFOI01000035">
    <property type="protein sequence ID" value="PZP51310.1"/>
    <property type="molecule type" value="Genomic_DNA"/>
</dbReference>
<reference evidence="1 2" key="1">
    <citation type="submission" date="2017-11" db="EMBL/GenBank/DDBJ databases">
        <title>Infants hospitalized years apart are colonized by the same room-sourced microbial strains.</title>
        <authorList>
            <person name="Brooks B."/>
            <person name="Olm M.R."/>
            <person name="Firek B.A."/>
            <person name="Baker R."/>
            <person name="Thomas B.C."/>
            <person name="Morowitz M.J."/>
            <person name="Banfield J.F."/>
        </authorList>
    </citation>
    <scope>NUCLEOTIDE SEQUENCE [LARGE SCALE GENOMIC DNA]</scope>
    <source>
        <strain evidence="1">S2_009_000_R2_76</strain>
    </source>
</reference>
<sequence length="373" mass="41519">MQKTNTYKSRRNFISILSAAGAAIALRPFNSWGFREVDDKVKKIVAQTIGIDTHNHMDVPFNKEEFKGQTYDLANELRISGLTAIGMTFCVDRPKLEKQGEAYQRFLTSLDEMDEMLASNRLSRALTLPDIEKARKDNKQIVIQSVEGGHFTEGKIERIKVAYDRGLRHFGLMHDGQSDPPIGDIYTDTPQYGGLTDLGINIIKECNRLGILIDLAHCNNEAINKALKISNKPMLISHTGLNTRLGNNERMAKMMMPRLISPEQAKIFASAGGVIGVWTHLADTPSEYAKNVRALIDIVGAEHVCIGTDTKMAIAKNSNDRFGHKTNQSWDGIKDGFYYTVVDAFLKDGFTENEIKLVGGGNYCRIFGQATSI</sequence>
<dbReference type="AlphaFoldDB" id="A0A2W5FCC3"/>
<comment type="caution">
    <text evidence="1">The sequence shown here is derived from an EMBL/GenBank/DDBJ whole genome shotgun (WGS) entry which is preliminary data.</text>
</comment>
<proteinExistence type="predicted"/>
<dbReference type="Pfam" id="PF01244">
    <property type="entry name" value="Peptidase_M19"/>
    <property type="match status" value="1"/>
</dbReference>
<organism evidence="1 2">
    <name type="scientific">Pseudopedobacter saltans</name>
    <dbReference type="NCBI Taxonomy" id="151895"/>
    <lineage>
        <taxon>Bacteria</taxon>
        <taxon>Pseudomonadati</taxon>
        <taxon>Bacteroidota</taxon>
        <taxon>Sphingobacteriia</taxon>
        <taxon>Sphingobacteriales</taxon>
        <taxon>Sphingobacteriaceae</taxon>
        <taxon>Pseudopedobacter</taxon>
    </lineage>
</organism>